<organism evidence="1 2">
    <name type="scientific">Parasponia andersonii</name>
    <name type="common">Sponia andersonii</name>
    <dbReference type="NCBI Taxonomy" id="3476"/>
    <lineage>
        <taxon>Eukaryota</taxon>
        <taxon>Viridiplantae</taxon>
        <taxon>Streptophyta</taxon>
        <taxon>Embryophyta</taxon>
        <taxon>Tracheophyta</taxon>
        <taxon>Spermatophyta</taxon>
        <taxon>Magnoliopsida</taxon>
        <taxon>eudicotyledons</taxon>
        <taxon>Gunneridae</taxon>
        <taxon>Pentapetalae</taxon>
        <taxon>rosids</taxon>
        <taxon>fabids</taxon>
        <taxon>Rosales</taxon>
        <taxon>Cannabaceae</taxon>
        <taxon>Parasponia</taxon>
    </lineage>
</organism>
<dbReference type="EMBL" id="JXTB01000515">
    <property type="protein sequence ID" value="PON37840.1"/>
    <property type="molecule type" value="Genomic_DNA"/>
</dbReference>
<protein>
    <submittedName>
        <fullName evidence="1">Uncharacterized protein</fullName>
    </submittedName>
</protein>
<accession>A0A2P5AMU8</accession>
<sequence length="60" mass="7116">DEVEPSFNFHEAFNSLNTRSNLMFNIFEPKKPSISRFLKPMSIMLINSRSDNFRFSMINK</sequence>
<name>A0A2P5AMU8_PARAD</name>
<dbReference type="OrthoDB" id="10321096at2759"/>
<comment type="caution">
    <text evidence="1">The sequence shown here is derived from an EMBL/GenBank/DDBJ whole genome shotgun (WGS) entry which is preliminary data.</text>
</comment>
<dbReference type="Proteomes" id="UP000237105">
    <property type="component" value="Unassembled WGS sequence"/>
</dbReference>
<reference evidence="2" key="1">
    <citation type="submission" date="2016-06" db="EMBL/GenBank/DDBJ databases">
        <title>Parallel loss of symbiosis genes in relatives of nitrogen-fixing non-legume Parasponia.</title>
        <authorList>
            <person name="Van Velzen R."/>
            <person name="Holmer R."/>
            <person name="Bu F."/>
            <person name="Rutten L."/>
            <person name="Van Zeijl A."/>
            <person name="Liu W."/>
            <person name="Santuari L."/>
            <person name="Cao Q."/>
            <person name="Sharma T."/>
            <person name="Shen D."/>
            <person name="Roswanjaya Y."/>
            <person name="Wardhani T."/>
            <person name="Kalhor M.S."/>
            <person name="Jansen J."/>
            <person name="Van den Hoogen J."/>
            <person name="Gungor B."/>
            <person name="Hartog M."/>
            <person name="Hontelez J."/>
            <person name="Verver J."/>
            <person name="Yang W.-C."/>
            <person name="Schijlen E."/>
            <person name="Repin R."/>
            <person name="Schilthuizen M."/>
            <person name="Schranz E."/>
            <person name="Heidstra R."/>
            <person name="Miyata K."/>
            <person name="Fedorova E."/>
            <person name="Kohlen W."/>
            <person name="Bisseling T."/>
            <person name="Smit S."/>
            <person name="Geurts R."/>
        </authorList>
    </citation>
    <scope>NUCLEOTIDE SEQUENCE [LARGE SCALE GENOMIC DNA]</scope>
    <source>
        <strain evidence="2">cv. WU1-14</strain>
    </source>
</reference>
<dbReference type="AlphaFoldDB" id="A0A2P5AMU8"/>
<gene>
    <name evidence="1" type="ORF">PanWU01x14_317210</name>
</gene>
<feature type="non-terminal residue" evidence="1">
    <location>
        <position position="1"/>
    </location>
</feature>
<proteinExistence type="predicted"/>
<keyword evidence="2" id="KW-1185">Reference proteome</keyword>
<evidence type="ECO:0000313" key="1">
    <source>
        <dbReference type="EMBL" id="PON37840.1"/>
    </source>
</evidence>
<evidence type="ECO:0000313" key="2">
    <source>
        <dbReference type="Proteomes" id="UP000237105"/>
    </source>
</evidence>